<dbReference type="GO" id="GO:0005886">
    <property type="term" value="C:plasma membrane"/>
    <property type="evidence" value="ECO:0007669"/>
    <property type="project" value="TreeGrafter"/>
</dbReference>
<feature type="domain" description="NAB" evidence="4">
    <location>
        <begin position="13"/>
        <end position="93"/>
    </location>
</feature>
<reference evidence="5" key="1">
    <citation type="submission" date="2019-12" db="EMBL/GenBank/DDBJ databases">
        <authorList>
            <person name="Scholes J."/>
        </authorList>
    </citation>
    <scope>NUCLEOTIDE SEQUENCE</scope>
</reference>
<keyword evidence="1 3" id="KW-0175">Coiled coil</keyword>
<name>A0A9N7RIG6_STRHE</name>
<evidence type="ECO:0000313" key="5">
    <source>
        <dbReference type="EMBL" id="CAA0832117.1"/>
    </source>
</evidence>
<evidence type="ECO:0000259" key="4">
    <source>
        <dbReference type="PROSITE" id="PS51774"/>
    </source>
</evidence>
<evidence type="ECO:0000256" key="3">
    <source>
        <dbReference type="SAM" id="Coils"/>
    </source>
</evidence>
<evidence type="ECO:0000256" key="2">
    <source>
        <dbReference type="ARBA" id="ARBA00038006"/>
    </source>
</evidence>
<dbReference type="PROSITE" id="PS51774">
    <property type="entry name" value="NAB"/>
    <property type="match status" value="1"/>
</dbReference>
<comment type="caution">
    <text evidence="5">The sequence shown here is derived from an EMBL/GenBank/DDBJ whole genome shotgun (WGS) entry which is preliminary data.</text>
</comment>
<keyword evidence="6" id="KW-1185">Reference proteome</keyword>
<dbReference type="InterPro" id="IPR011684">
    <property type="entry name" value="NAB"/>
</dbReference>
<dbReference type="Pfam" id="PF07765">
    <property type="entry name" value="KIP1"/>
    <property type="match status" value="1"/>
</dbReference>
<gene>
    <name evidence="5" type="ORF">SHERM_27421</name>
</gene>
<dbReference type="EMBL" id="CACSLK010027833">
    <property type="protein sequence ID" value="CAA0832117.1"/>
    <property type="molecule type" value="Genomic_DNA"/>
</dbReference>
<feature type="coiled-coil region" evidence="3">
    <location>
        <begin position="902"/>
        <end position="929"/>
    </location>
</feature>
<sequence length="1231" mass="141809">MAKLSHTDSRRMYSWWWDSHISPKNSKWLQENLTDMDIKVKTMIKLIEEDADSFARRAEMYYKKRPELMKMVEEFYRAYRALAERYDHATGVIRHAHRTMSEAFPNQEQLMIGEDSPMISTPIGDIVDESDSFTQKQTLKKFNDPIRSVECIRRGLNFDEAEEELLKDGNYSRSKDENSSNSEEILALKEALARVEAEKEAGLIQYQQSLDKLSHIETEISKSCEDFKLLTDNAKAAENEVSILKDKIATLESEKESKLREYQKNIEKLDGRANTAEIEAQSLKERAEKAESEVKNLGQTISELNEEKETAAEQYKQCLDLISSLEQKLACANEEANRLNNENYHLKETFQRESGEKVALLKTNSTLLEEKATLVSRLQETNKNIEILSKNNSVLENFLSNVHHQLKALMAKSKILEDSCQFLLDEKAGLMSEKDELASQLQKTLAELDDLKSLYAELERENESSLRKVDELNMSLEVESRENGSYIQMSKAMLNEAEAKMCVLQDELYHVLDNSMCNEIETFVLCTTAQVLKENNCLLFINNQKLSEEYSFSEKKISQLEQKNVEQQSEIKTLEEENLGSSVELSVLVSLIKELILDSKNLETVKNKIEHEMKILLSTVEELNLKLVDMQREKSFTAQEKRSLVDNIQHLVRKNVVLEEENHVLCSKVLALENLYLIFKIFMDEKFVVFREIVGKLSWAEEKLVESEVENLNLKERLQKTEGEFKFITANRDQLGVEIENGNKLLSDMALQLHEAEEKISRVEKQKIDQDETLQNLSIEVHNKTNEINELEMQVASVFGQLQCSIVSQLLYEQKFNELNDLYLGYIDQNKSLKSQLAGYDHEILLLKECISSLENQTNIHIKFPNPENEDLKATDLHDLTVRLQAFTKAAFELKNLMLQENTNLQSKLHDTTKQLESLQSKNRSKRHELMSEITEPDHRAHVLTKDIVLDQVSDGSSYGRIKSKKLIETVDFGLLESTKKQKVTILPPDELELEISNVSSGSVGPTVNKSKKVTETIDLRHLKSTKKQKIAILPPNKLEMNLSSESFKDGNTSRRRRVVLERLDSDVQKLANLQITVKDLKSKLEAIEKGKRGKAVVECEALKGQLDEADLAIMKLFELNGRMMKSIDHRRSFSSEKSTSFDLDNEGSSMRRRRVSEQAWRMSEKIGRLQLEVQRVQFVLMKMDDLRNNRIWEGKRRILLRDYLYGRLGQGQKRKKTQFCACVQASAVDE</sequence>
<feature type="coiled-coil region" evidence="3">
    <location>
        <begin position="543"/>
        <end position="661"/>
    </location>
</feature>
<dbReference type="GO" id="GO:0051015">
    <property type="term" value="F:actin filament binding"/>
    <property type="evidence" value="ECO:0007669"/>
    <property type="project" value="TreeGrafter"/>
</dbReference>
<dbReference type="PANTHER" id="PTHR32258">
    <property type="entry name" value="PROTEIN NETWORKED 4A"/>
    <property type="match status" value="1"/>
</dbReference>
<feature type="coiled-coil region" evidence="3">
    <location>
        <begin position="227"/>
        <end position="391"/>
    </location>
</feature>
<feature type="coiled-coil region" evidence="3">
    <location>
        <begin position="1064"/>
        <end position="1091"/>
    </location>
</feature>
<dbReference type="InterPro" id="IPR051861">
    <property type="entry name" value="NET_actin-binding_domain"/>
</dbReference>
<dbReference type="AlphaFoldDB" id="A0A9N7RIG6"/>
<accession>A0A9N7RIG6</accession>
<evidence type="ECO:0000313" key="6">
    <source>
        <dbReference type="Proteomes" id="UP001153555"/>
    </source>
</evidence>
<feature type="coiled-coil region" evidence="3">
    <location>
        <begin position="697"/>
        <end position="794"/>
    </location>
</feature>
<evidence type="ECO:0000256" key="1">
    <source>
        <dbReference type="ARBA" id="ARBA00023054"/>
    </source>
</evidence>
<dbReference type="Proteomes" id="UP001153555">
    <property type="component" value="Unassembled WGS sequence"/>
</dbReference>
<comment type="similarity">
    <text evidence="2">Belongs to the NET family.</text>
</comment>
<dbReference type="OrthoDB" id="10255522at2759"/>
<organism evidence="5 6">
    <name type="scientific">Striga hermonthica</name>
    <name type="common">Purple witchweed</name>
    <name type="synonym">Buchnera hermonthica</name>
    <dbReference type="NCBI Taxonomy" id="68872"/>
    <lineage>
        <taxon>Eukaryota</taxon>
        <taxon>Viridiplantae</taxon>
        <taxon>Streptophyta</taxon>
        <taxon>Embryophyta</taxon>
        <taxon>Tracheophyta</taxon>
        <taxon>Spermatophyta</taxon>
        <taxon>Magnoliopsida</taxon>
        <taxon>eudicotyledons</taxon>
        <taxon>Gunneridae</taxon>
        <taxon>Pentapetalae</taxon>
        <taxon>asterids</taxon>
        <taxon>lamiids</taxon>
        <taxon>Lamiales</taxon>
        <taxon>Orobanchaceae</taxon>
        <taxon>Buchnereae</taxon>
        <taxon>Striga</taxon>
    </lineage>
</organism>
<proteinExistence type="inferred from homology"/>
<protein>
    <submittedName>
        <fullName evidence="5">Protein NETWORKED 1C</fullName>
    </submittedName>
</protein>
<feature type="coiled-coil region" evidence="3">
    <location>
        <begin position="427"/>
        <end position="475"/>
    </location>
</feature>
<dbReference type="PANTHER" id="PTHR32258:SF32">
    <property type="entry name" value="PROTEIN NETWORKED 1D"/>
    <property type="match status" value="1"/>
</dbReference>